<feature type="transmembrane region" description="Helical" evidence="1">
    <location>
        <begin position="32"/>
        <end position="55"/>
    </location>
</feature>
<dbReference type="PANTHER" id="PTHR22911">
    <property type="entry name" value="ACYL-MALONYL CONDENSING ENZYME-RELATED"/>
    <property type="match status" value="1"/>
</dbReference>
<feature type="transmembrane region" description="Helical" evidence="1">
    <location>
        <begin position="260"/>
        <end position="278"/>
    </location>
</feature>
<feature type="transmembrane region" description="Helical" evidence="1">
    <location>
        <begin position="209"/>
        <end position="227"/>
    </location>
</feature>
<sequence>MGGNTKGALHALTAFAIFSAHDTVVKFLGGTYSPFQIIFFTALFSFPIITMMLMGSTTKGNLLPVHPWWTAARTCATVVTGISAFYAFSTLPLTQVYAIIFAAPLLITVLAIPILGETVRLRRWIAVLVGLTGVVIVLRPGTAELSLGHLAALAAACGSAFASIIVRKIGSDERSVVLLLYPLAANCILMAFALPFVYRPMPLTDMAGAAGIALLGLLAASFVISAYRNGEAAIVAPMQYSQIIWATLFGALLFDEFPDGPTILGAAIVIASGVYIVLRESRSGQSANTPVLRTRTRFGVTTTPRLNTIFDRRTPND</sequence>
<feature type="transmembrane region" description="Helical" evidence="1">
    <location>
        <begin position="124"/>
        <end position="141"/>
    </location>
</feature>
<evidence type="ECO:0000256" key="1">
    <source>
        <dbReference type="SAM" id="Phobius"/>
    </source>
</evidence>
<organism evidence="3 4">
    <name type="scientific">Poseidonocella sedimentorum</name>
    <dbReference type="NCBI Taxonomy" id="871652"/>
    <lineage>
        <taxon>Bacteria</taxon>
        <taxon>Pseudomonadati</taxon>
        <taxon>Pseudomonadota</taxon>
        <taxon>Alphaproteobacteria</taxon>
        <taxon>Rhodobacterales</taxon>
        <taxon>Roseobacteraceae</taxon>
        <taxon>Poseidonocella</taxon>
    </lineage>
</organism>
<dbReference type="PANTHER" id="PTHR22911:SF135">
    <property type="entry name" value="BLR4310 PROTEIN"/>
    <property type="match status" value="1"/>
</dbReference>
<evidence type="ECO:0000259" key="2">
    <source>
        <dbReference type="Pfam" id="PF00892"/>
    </source>
</evidence>
<feature type="transmembrane region" description="Helical" evidence="1">
    <location>
        <begin position="67"/>
        <end position="88"/>
    </location>
</feature>
<feature type="transmembrane region" description="Helical" evidence="1">
    <location>
        <begin position="94"/>
        <end position="112"/>
    </location>
</feature>
<dbReference type="AlphaFoldDB" id="A0A1I6D816"/>
<reference evidence="3 4" key="1">
    <citation type="submission" date="2016-10" db="EMBL/GenBank/DDBJ databases">
        <authorList>
            <person name="de Groot N.N."/>
        </authorList>
    </citation>
    <scope>NUCLEOTIDE SEQUENCE [LARGE SCALE GENOMIC DNA]</scope>
    <source>
        <strain evidence="4">KMM 9023,NRIC 0796,JCM 17311,KCTC 23692</strain>
    </source>
</reference>
<dbReference type="InterPro" id="IPR037185">
    <property type="entry name" value="EmrE-like"/>
</dbReference>
<accession>A0A1I6D816</accession>
<dbReference type="Gene3D" id="1.10.3730.20">
    <property type="match status" value="1"/>
</dbReference>
<gene>
    <name evidence="3" type="ORF">SAMN04515673_102379</name>
</gene>
<dbReference type="OrthoDB" id="7818056at2"/>
<evidence type="ECO:0000313" key="4">
    <source>
        <dbReference type="Proteomes" id="UP000199302"/>
    </source>
</evidence>
<dbReference type="STRING" id="871652.SAMN04515673_102379"/>
<dbReference type="RefSeq" id="WP_092077185.1">
    <property type="nucleotide sequence ID" value="NZ_FOYI01000002.1"/>
</dbReference>
<proteinExistence type="predicted"/>
<feature type="domain" description="EamA" evidence="2">
    <location>
        <begin position="147"/>
        <end position="276"/>
    </location>
</feature>
<feature type="transmembrane region" description="Helical" evidence="1">
    <location>
        <begin position="178"/>
        <end position="197"/>
    </location>
</feature>
<dbReference type="InterPro" id="IPR000620">
    <property type="entry name" value="EamA_dom"/>
</dbReference>
<dbReference type="Pfam" id="PF00892">
    <property type="entry name" value="EamA"/>
    <property type="match status" value="2"/>
</dbReference>
<feature type="domain" description="EamA" evidence="2">
    <location>
        <begin position="6"/>
        <end position="138"/>
    </location>
</feature>
<dbReference type="SUPFAM" id="SSF103481">
    <property type="entry name" value="Multidrug resistance efflux transporter EmrE"/>
    <property type="match status" value="2"/>
</dbReference>
<protein>
    <submittedName>
        <fullName evidence="3">Permease of the drug/metabolite transporter (DMT) superfamily</fullName>
    </submittedName>
</protein>
<dbReference type="EMBL" id="FOYI01000002">
    <property type="protein sequence ID" value="SFR01563.1"/>
    <property type="molecule type" value="Genomic_DNA"/>
</dbReference>
<dbReference type="GO" id="GO:0016020">
    <property type="term" value="C:membrane"/>
    <property type="evidence" value="ECO:0007669"/>
    <property type="project" value="InterPro"/>
</dbReference>
<keyword evidence="4" id="KW-1185">Reference proteome</keyword>
<feature type="transmembrane region" description="Helical" evidence="1">
    <location>
        <begin position="147"/>
        <end position="166"/>
    </location>
</feature>
<keyword evidence="1" id="KW-0812">Transmembrane</keyword>
<name>A0A1I6D816_9RHOB</name>
<keyword evidence="1" id="KW-1133">Transmembrane helix</keyword>
<dbReference type="Proteomes" id="UP000199302">
    <property type="component" value="Unassembled WGS sequence"/>
</dbReference>
<keyword evidence="1" id="KW-0472">Membrane</keyword>
<feature type="transmembrane region" description="Helical" evidence="1">
    <location>
        <begin position="234"/>
        <end position="254"/>
    </location>
</feature>
<evidence type="ECO:0000313" key="3">
    <source>
        <dbReference type="EMBL" id="SFR01563.1"/>
    </source>
</evidence>